<dbReference type="InterPro" id="IPR020891">
    <property type="entry name" value="UPF0758_CS"/>
</dbReference>
<dbReference type="AlphaFoldDB" id="A0A6G7PVM6"/>
<protein>
    <submittedName>
        <fullName evidence="2">JAB domain-containing protein</fullName>
    </submittedName>
</protein>
<dbReference type="Proteomes" id="UP000502179">
    <property type="component" value="Chromosome"/>
</dbReference>
<dbReference type="KEGG" id="tav:G4V39_05255"/>
<dbReference type="SUPFAM" id="SSF102712">
    <property type="entry name" value="JAB1/MPN domain"/>
    <property type="match status" value="1"/>
</dbReference>
<reference evidence="2 3" key="1">
    <citation type="submission" date="2020-02" db="EMBL/GenBank/DDBJ databases">
        <title>Genome analysis of Thermosulfuriphilus ammonigenes ST65T, an anaerobic thermophilic chemolithoautotrophic bacterium isolated from a deep-sea hydrothermal vent.</title>
        <authorList>
            <person name="Slobodkina G."/>
            <person name="Allioux M."/>
            <person name="Merkel A."/>
            <person name="Alain K."/>
            <person name="Jebbar M."/>
            <person name="Slobodkin A."/>
        </authorList>
    </citation>
    <scope>NUCLEOTIDE SEQUENCE [LARGE SCALE GENOMIC DNA]</scope>
    <source>
        <strain evidence="2 3">ST65</strain>
    </source>
</reference>
<dbReference type="PROSITE" id="PS50249">
    <property type="entry name" value="MPN"/>
    <property type="match status" value="1"/>
</dbReference>
<dbReference type="Pfam" id="PF20582">
    <property type="entry name" value="UPF0758_N"/>
    <property type="match status" value="1"/>
</dbReference>
<dbReference type="PROSITE" id="PS01302">
    <property type="entry name" value="UPF0758"/>
    <property type="match status" value="1"/>
</dbReference>
<dbReference type="NCBIfam" id="NF000642">
    <property type="entry name" value="PRK00024.1"/>
    <property type="match status" value="1"/>
</dbReference>
<sequence>MDKEDWQRRGAGHRQRLREKFMEYGLSAFTDAEILEVLLSFGTPRKDCKVPARKALQYFKGLAQVLEAPVEELVKIPGLGPKNIFALKFVQGVARRYLERRIKEKVYLRSAREVYEYLYHSMADLKKEVFKAIYLDARGAILAVEDLFRGTVNMSHVYPRELIERTLRHNASALVVAHNHPSGDTTPSREDLHLTRRLIIICEMLEIRLLDHLIIGHPGKYYSFAERGLMDSLREEVRRALL</sequence>
<dbReference type="EMBL" id="CP048877">
    <property type="protein sequence ID" value="QIJ71712.1"/>
    <property type="molecule type" value="Genomic_DNA"/>
</dbReference>
<dbReference type="InterPro" id="IPR025657">
    <property type="entry name" value="RadC_JAB"/>
</dbReference>
<dbReference type="PANTHER" id="PTHR30471">
    <property type="entry name" value="DNA REPAIR PROTEIN RADC"/>
    <property type="match status" value="1"/>
</dbReference>
<dbReference type="Gene3D" id="3.40.140.10">
    <property type="entry name" value="Cytidine Deaminase, domain 2"/>
    <property type="match status" value="1"/>
</dbReference>
<dbReference type="NCBIfam" id="TIGR00608">
    <property type="entry name" value="radc"/>
    <property type="match status" value="1"/>
</dbReference>
<evidence type="ECO:0000313" key="2">
    <source>
        <dbReference type="EMBL" id="QIJ71712.1"/>
    </source>
</evidence>
<evidence type="ECO:0000313" key="3">
    <source>
        <dbReference type="Proteomes" id="UP000502179"/>
    </source>
</evidence>
<dbReference type="InterPro" id="IPR010994">
    <property type="entry name" value="RuvA_2-like"/>
</dbReference>
<keyword evidence="3" id="KW-1185">Reference proteome</keyword>
<dbReference type="CDD" id="cd08071">
    <property type="entry name" value="MPN_DUF2466"/>
    <property type="match status" value="1"/>
</dbReference>
<dbReference type="InterPro" id="IPR001405">
    <property type="entry name" value="UPF0758"/>
</dbReference>
<name>A0A6G7PVM6_9BACT</name>
<dbReference type="Pfam" id="PF04002">
    <property type="entry name" value="RadC"/>
    <property type="match status" value="1"/>
</dbReference>
<gene>
    <name evidence="2" type="ORF">G4V39_05255</name>
</gene>
<organism evidence="2 3">
    <name type="scientific">Thermosulfuriphilus ammonigenes</name>
    <dbReference type="NCBI Taxonomy" id="1936021"/>
    <lineage>
        <taxon>Bacteria</taxon>
        <taxon>Pseudomonadati</taxon>
        <taxon>Thermodesulfobacteriota</taxon>
        <taxon>Thermodesulfobacteria</taxon>
        <taxon>Thermodesulfobacteriales</taxon>
        <taxon>Thermodesulfobacteriaceae</taxon>
        <taxon>Thermosulfuriphilus</taxon>
    </lineage>
</organism>
<dbReference type="InterPro" id="IPR037518">
    <property type="entry name" value="MPN"/>
</dbReference>
<dbReference type="SUPFAM" id="SSF47781">
    <property type="entry name" value="RuvA domain 2-like"/>
    <property type="match status" value="1"/>
</dbReference>
<accession>A0A6G7PVM6</accession>
<dbReference type="PANTHER" id="PTHR30471:SF3">
    <property type="entry name" value="UPF0758 PROTEIN YEES-RELATED"/>
    <property type="match status" value="1"/>
</dbReference>
<proteinExistence type="inferred from homology"/>
<comment type="similarity">
    <text evidence="1">Belongs to the UPF0758 family.</text>
</comment>
<dbReference type="RefSeq" id="WP_166031930.1">
    <property type="nucleotide sequence ID" value="NZ_CP048877.1"/>
</dbReference>
<dbReference type="InterPro" id="IPR046778">
    <property type="entry name" value="UPF0758_N"/>
</dbReference>
<evidence type="ECO:0000256" key="1">
    <source>
        <dbReference type="RuleBase" id="RU003797"/>
    </source>
</evidence>